<name>A0A9X2EKH9_9GAMM</name>
<protein>
    <submittedName>
        <fullName evidence="1">Uncharacterized protein</fullName>
    </submittedName>
</protein>
<dbReference type="RefSeq" id="WP_252465335.1">
    <property type="nucleotide sequence ID" value="NZ_JALBWM010000016.1"/>
</dbReference>
<gene>
    <name evidence="1" type="ORF">MO867_06000</name>
</gene>
<proteinExistence type="predicted"/>
<dbReference type="EMBL" id="JALBWM010000016">
    <property type="protein sequence ID" value="MCO1333889.1"/>
    <property type="molecule type" value="Genomic_DNA"/>
</dbReference>
<keyword evidence="2" id="KW-1185">Reference proteome</keyword>
<accession>A0A9X2EKH9</accession>
<organism evidence="1 2">
    <name type="scientific">Microbulbifer okhotskensis</name>
    <dbReference type="NCBI Taxonomy" id="2926617"/>
    <lineage>
        <taxon>Bacteria</taxon>
        <taxon>Pseudomonadati</taxon>
        <taxon>Pseudomonadota</taxon>
        <taxon>Gammaproteobacteria</taxon>
        <taxon>Cellvibrionales</taxon>
        <taxon>Microbulbiferaceae</taxon>
        <taxon>Microbulbifer</taxon>
    </lineage>
</organism>
<sequence>MNNIVKNLKDLLEGNYKYVKNTKLEEFKEYDDFKKRFVIVSSTKAILEAFHEVYKSIDERFLPGFFWLASSYNIHLYKLLPRVLSDKLSEEKKKRYLESCLNKFDIWPKSTFASYSDKERAEILNYANNHGVALTDQALKVLA</sequence>
<dbReference type="AlphaFoldDB" id="A0A9X2EKH9"/>
<evidence type="ECO:0000313" key="1">
    <source>
        <dbReference type="EMBL" id="MCO1333889.1"/>
    </source>
</evidence>
<comment type="caution">
    <text evidence="1">The sequence shown here is derived from an EMBL/GenBank/DDBJ whole genome shotgun (WGS) entry which is preliminary data.</text>
</comment>
<dbReference type="Proteomes" id="UP001139028">
    <property type="component" value="Unassembled WGS sequence"/>
</dbReference>
<reference evidence="1" key="1">
    <citation type="journal article" date="2022" name="Arch. Microbiol.">
        <title>Microbulbifer okhotskensis sp. nov., isolated from a deep bottom sediment of the Okhotsk Sea.</title>
        <authorList>
            <person name="Romanenko L."/>
            <person name="Kurilenko V."/>
            <person name="Otstavnykh N."/>
            <person name="Velansky P."/>
            <person name="Isaeva M."/>
            <person name="Mikhailov V."/>
        </authorList>
    </citation>
    <scope>NUCLEOTIDE SEQUENCE</scope>
    <source>
        <strain evidence="1">OS29</strain>
    </source>
</reference>
<evidence type="ECO:0000313" key="2">
    <source>
        <dbReference type="Proteomes" id="UP001139028"/>
    </source>
</evidence>